<comment type="subcellular location">
    <subcellularLocation>
        <location evidence="1">Membrane</location>
        <topology evidence="1">Multi-pass membrane protein</topology>
    </subcellularLocation>
</comment>
<dbReference type="InterPro" id="IPR009311">
    <property type="entry name" value="IFI6/IFI27-like"/>
</dbReference>
<keyword evidence="4 6" id="KW-1133">Transmembrane helix</keyword>
<feature type="transmembrane region" description="Helical" evidence="6">
    <location>
        <begin position="80"/>
        <end position="99"/>
    </location>
</feature>
<gene>
    <name evidence="8" type="ORF">DBV05_g10974</name>
</gene>
<dbReference type="Pfam" id="PF06140">
    <property type="entry name" value="Ifi-6-16"/>
    <property type="match status" value="1"/>
</dbReference>
<dbReference type="EMBL" id="VCHE01000140">
    <property type="protein sequence ID" value="KAB2570360.1"/>
    <property type="molecule type" value="Genomic_DNA"/>
</dbReference>
<dbReference type="InterPro" id="IPR038213">
    <property type="entry name" value="IFI6/IFI27-like_sf"/>
</dbReference>
<comment type="similarity">
    <text evidence="2">Belongs to the IFI6/IFI27 family.</text>
</comment>
<feature type="signal peptide" evidence="7">
    <location>
        <begin position="1"/>
        <end position="19"/>
    </location>
</feature>
<protein>
    <submittedName>
        <fullName evidence="8">Uncharacterized protein</fullName>
    </submittedName>
</protein>
<evidence type="ECO:0000313" key="8">
    <source>
        <dbReference type="EMBL" id="KAB2570360.1"/>
    </source>
</evidence>
<sequence>MNWVKRAIRVMICVAKLIASGIRSECEGLFAAAERLFKQAAAQIEGLLPDIDWEALLQHAKTHFKDFATKTWNWAQEHPWQAGFIVLDILTIVVAPVVAPKVLAAVGFTAVGPAAGTAAAAMQSLISPVSAGSIFAIMQSAAMGGYGLAIVVGSIQTAAAAGLGVALWKFFRGKGGDDDDKIKVT</sequence>
<evidence type="ECO:0000256" key="6">
    <source>
        <dbReference type="SAM" id="Phobius"/>
    </source>
</evidence>
<feature type="transmembrane region" description="Helical" evidence="6">
    <location>
        <begin position="106"/>
        <end position="126"/>
    </location>
</feature>
<reference evidence="8 9" key="1">
    <citation type="journal article" date="2019" name="Sci. Rep.">
        <title>A multi-omics analysis of the grapevine pathogen Lasiodiplodia theobromae reveals that temperature affects the expression of virulence- and pathogenicity-related genes.</title>
        <authorList>
            <person name="Felix C."/>
            <person name="Meneses R."/>
            <person name="Goncalves M.F.M."/>
            <person name="Tilleman L."/>
            <person name="Duarte A.S."/>
            <person name="Jorrin-Novo J.V."/>
            <person name="Van de Peer Y."/>
            <person name="Deforce D."/>
            <person name="Van Nieuwerburgh F."/>
            <person name="Esteves A.C."/>
            <person name="Alves A."/>
        </authorList>
    </citation>
    <scope>NUCLEOTIDE SEQUENCE [LARGE SCALE GENOMIC DNA]</scope>
    <source>
        <strain evidence="8 9">LA-SOL3</strain>
    </source>
</reference>
<dbReference type="Gene3D" id="6.10.110.10">
    <property type="match status" value="1"/>
</dbReference>
<keyword evidence="5 6" id="KW-0472">Membrane</keyword>
<dbReference type="GO" id="GO:0016020">
    <property type="term" value="C:membrane"/>
    <property type="evidence" value="ECO:0007669"/>
    <property type="project" value="UniProtKB-SubCell"/>
</dbReference>
<keyword evidence="9" id="KW-1185">Reference proteome</keyword>
<comment type="caution">
    <text evidence="8">The sequence shown here is derived from an EMBL/GenBank/DDBJ whole genome shotgun (WGS) entry which is preliminary data.</text>
</comment>
<dbReference type="AlphaFoldDB" id="A0A5N5CYC2"/>
<keyword evidence="7" id="KW-0732">Signal</keyword>
<dbReference type="Proteomes" id="UP000325902">
    <property type="component" value="Unassembled WGS sequence"/>
</dbReference>
<evidence type="ECO:0000256" key="2">
    <source>
        <dbReference type="ARBA" id="ARBA00007262"/>
    </source>
</evidence>
<feature type="transmembrane region" description="Helical" evidence="6">
    <location>
        <begin position="146"/>
        <end position="168"/>
    </location>
</feature>
<evidence type="ECO:0000256" key="4">
    <source>
        <dbReference type="ARBA" id="ARBA00022989"/>
    </source>
</evidence>
<feature type="chain" id="PRO_5024825782" evidence="7">
    <location>
        <begin position="20"/>
        <end position="185"/>
    </location>
</feature>
<accession>A0A5N5CYC2</accession>
<dbReference type="OrthoDB" id="440424at2759"/>
<evidence type="ECO:0000256" key="5">
    <source>
        <dbReference type="ARBA" id="ARBA00023136"/>
    </source>
</evidence>
<evidence type="ECO:0000313" key="9">
    <source>
        <dbReference type="Proteomes" id="UP000325902"/>
    </source>
</evidence>
<proteinExistence type="inferred from homology"/>
<evidence type="ECO:0000256" key="7">
    <source>
        <dbReference type="SAM" id="SignalP"/>
    </source>
</evidence>
<dbReference type="PANTHER" id="PTHR16932">
    <property type="entry name" value="INTERFERON ALPHA-INDUCIBLE PROTEIN 27"/>
    <property type="match status" value="1"/>
</dbReference>
<dbReference type="PANTHER" id="PTHR16932:SF18">
    <property type="entry name" value="INTERFERON, ALPHA-INDUCIBLE PROTEIN 27-LIKE 2"/>
    <property type="match status" value="1"/>
</dbReference>
<name>A0A5N5CYC2_9PEZI</name>
<organism evidence="8 9">
    <name type="scientific">Lasiodiplodia theobromae</name>
    <dbReference type="NCBI Taxonomy" id="45133"/>
    <lineage>
        <taxon>Eukaryota</taxon>
        <taxon>Fungi</taxon>
        <taxon>Dikarya</taxon>
        <taxon>Ascomycota</taxon>
        <taxon>Pezizomycotina</taxon>
        <taxon>Dothideomycetes</taxon>
        <taxon>Dothideomycetes incertae sedis</taxon>
        <taxon>Botryosphaeriales</taxon>
        <taxon>Botryosphaeriaceae</taxon>
        <taxon>Lasiodiplodia</taxon>
    </lineage>
</organism>
<evidence type="ECO:0000256" key="1">
    <source>
        <dbReference type="ARBA" id="ARBA00004141"/>
    </source>
</evidence>
<evidence type="ECO:0000256" key="3">
    <source>
        <dbReference type="ARBA" id="ARBA00022692"/>
    </source>
</evidence>
<keyword evidence="3 6" id="KW-0812">Transmembrane</keyword>